<feature type="transmembrane region" description="Helical" evidence="1">
    <location>
        <begin position="56"/>
        <end position="78"/>
    </location>
</feature>
<evidence type="ECO:0000313" key="2">
    <source>
        <dbReference type="EMBL" id="GGJ45378.1"/>
    </source>
</evidence>
<feature type="transmembrane region" description="Helical" evidence="1">
    <location>
        <begin position="20"/>
        <end position="44"/>
    </location>
</feature>
<keyword evidence="1" id="KW-1133">Transmembrane helix</keyword>
<comment type="caution">
    <text evidence="2">The sequence shown here is derived from an EMBL/GenBank/DDBJ whole genome shotgun (WGS) entry which is preliminary data.</text>
</comment>
<sequence length="149" mass="15771">MFRGLYRLLVAAGDWRPRDFLLGVVAAELVALMAVVSLGFATFAAYTHFAASEGPVFAALVISVSYGMVAIIAGIVLARWHARTSHHEARAPAAPEDLELLLRSLGEAGNAQDQAALIAALRLGRDLTPMELLAVSLIGGFFAGRRAGK</sequence>
<dbReference type="Proteomes" id="UP000661507">
    <property type="component" value="Unassembled WGS sequence"/>
</dbReference>
<dbReference type="EMBL" id="BMKW01000049">
    <property type="protein sequence ID" value="GGJ45378.1"/>
    <property type="molecule type" value="Genomic_DNA"/>
</dbReference>
<proteinExistence type="predicted"/>
<dbReference type="AlphaFoldDB" id="A0A917L898"/>
<gene>
    <name evidence="2" type="ORF">GCM10011320_61000</name>
</gene>
<reference evidence="2" key="2">
    <citation type="submission" date="2020-09" db="EMBL/GenBank/DDBJ databases">
        <authorList>
            <person name="Sun Q."/>
            <person name="Zhou Y."/>
        </authorList>
    </citation>
    <scope>NUCLEOTIDE SEQUENCE</scope>
    <source>
        <strain evidence="2">CGMCC 1.3617</strain>
    </source>
</reference>
<keyword evidence="1" id="KW-0472">Membrane</keyword>
<dbReference type="RefSeq" id="WP_188974038.1">
    <property type="nucleotide sequence ID" value="NZ_BMKW01000049.1"/>
</dbReference>
<accession>A0A917L898</accession>
<organism evidence="2 3">
    <name type="scientific">Neoroseomonas lacus</name>
    <dbReference type="NCBI Taxonomy" id="287609"/>
    <lineage>
        <taxon>Bacteria</taxon>
        <taxon>Pseudomonadati</taxon>
        <taxon>Pseudomonadota</taxon>
        <taxon>Alphaproteobacteria</taxon>
        <taxon>Acetobacterales</taxon>
        <taxon>Acetobacteraceae</taxon>
        <taxon>Neoroseomonas</taxon>
    </lineage>
</organism>
<evidence type="ECO:0000313" key="3">
    <source>
        <dbReference type="Proteomes" id="UP000661507"/>
    </source>
</evidence>
<name>A0A917L898_9PROT</name>
<reference evidence="2" key="1">
    <citation type="journal article" date="2014" name="Int. J. Syst. Evol. Microbiol.">
        <title>Complete genome sequence of Corynebacterium casei LMG S-19264T (=DSM 44701T), isolated from a smear-ripened cheese.</title>
        <authorList>
            <consortium name="US DOE Joint Genome Institute (JGI-PGF)"/>
            <person name="Walter F."/>
            <person name="Albersmeier A."/>
            <person name="Kalinowski J."/>
            <person name="Ruckert C."/>
        </authorList>
    </citation>
    <scope>NUCLEOTIDE SEQUENCE</scope>
    <source>
        <strain evidence="2">CGMCC 1.3617</strain>
    </source>
</reference>
<evidence type="ECO:0000256" key="1">
    <source>
        <dbReference type="SAM" id="Phobius"/>
    </source>
</evidence>
<keyword evidence="1" id="KW-0812">Transmembrane</keyword>
<protein>
    <submittedName>
        <fullName evidence="2">Uncharacterized protein</fullName>
    </submittedName>
</protein>
<keyword evidence="3" id="KW-1185">Reference proteome</keyword>